<reference evidence="1" key="1">
    <citation type="journal article" date="2023" name="Mol. Ecol. Resour.">
        <title>Chromosome-level genome assembly of a triploid poplar Populus alba 'Berolinensis'.</title>
        <authorList>
            <person name="Chen S."/>
            <person name="Yu Y."/>
            <person name="Wang X."/>
            <person name="Wang S."/>
            <person name="Zhang T."/>
            <person name="Zhou Y."/>
            <person name="He R."/>
            <person name="Meng N."/>
            <person name="Wang Y."/>
            <person name="Liu W."/>
            <person name="Liu Z."/>
            <person name="Liu J."/>
            <person name="Guo Q."/>
            <person name="Huang H."/>
            <person name="Sederoff R.R."/>
            <person name="Wang G."/>
            <person name="Qu G."/>
            <person name="Chen S."/>
        </authorList>
    </citation>
    <scope>NUCLEOTIDE SEQUENCE</scope>
    <source>
        <strain evidence="1">SC-2020</strain>
    </source>
</reference>
<proteinExistence type="predicted"/>
<accession>A0AAD6QLZ1</accession>
<evidence type="ECO:0000313" key="2">
    <source>
        <dbReference type="Proteomes" id="UP001164929"/>
    </source>
</evidence>
<dbReference type="Proteomes" id="UP001164929">
    <property type="component" value="Chromosome 6"/>
</dbReference>
<keyword evidence="2" id="KW-1185">Reference proteome</keyword>
<sequence length="91" mass="10158">MKIVATVTPKCGAAQDYVAWKHISNGDLLSPITPQYNICNDGSCDSIRREIRQELKKFNEAEFQALEHEWMVLRLGVLPGGESCGFLMSIS</sequence>
<gene>
    <name evidence="1" type="ORF">NC653_016106</name>
</gene>
<organism evidence="1 2">
    <name type="scientific">Populus alba x Populus x berolinensis</name>
    <dbReference type="NCBI Taxonomy" id="444605"/>
    <lineage>
        <taxon>Eukaryota</taxon>
        <taxon>Viridiplantae</taxon>
        <taxon>Streptophyta</taxon>
        <taxon>Embryophyta</taxon>
        <taxon>Tracheophyta</taxon>
        <taxon>Spermatophyta</taxon>
        <taxon>Magnoliopsida</taxon>
        <taxon>eudicotyledons</taxon>
        <taxon>Gunneridae</taxon>
        <taxon>Pentapetalae</taxon>
        <taxon>rosids</taxon>
        <taxon>fabids</taxon>
        <taxon>Malpighiales</taxon>
        <taxon>Salicaceae</taxon>
        <taxon>Saliceae</taxon>
        <taxon>Populus</taxon>
    </lineage>
</organism>
<protein>
    <submittedName>
        <fullName evidence="1">Uncharacterized protein</fullName>
    </submittedName>
</protein>
<evidence type="ECO:0000313" key="1">
    <source>
        <dbReference type="EMBL" id="KAJ6992891.1"/>
    </source>
</evidence>
<comment type="caution">
    <text evidence="1">The sequence shown here is derived from an EMBL/GenBank/DDBJ whole genome shotgun (WGS) entry which is preliminary data.</text>
</comment>
<name>A0AAD6QLZ1_9ROSI</name>
<dbReference type="EMBL" id="JAQIZT010000006">
    <property type="protein sequence ID" value="KAJ6992891.1"/>
    <property type="molecule type" value="Genomic_DNA"/>
</dbReference>
<dbReference type="AlphaFoldDB" id="A0AAD6QLZ1"/>